<dbReference type="Pfam" id="PF13411">
    <property type="entry name" value="MerR_1"/>
    <property type="match status" value="1"/>
</dbReference>
<dbReference type="PRINTS" id="PR00040">
    <property type="entry name" value="HTHMERR"/>
</dbReference>
<evidence type="ECO:0000256" key="3">
    <source>
        <dbReference type="ARBA" id="ARBA00023163"/>
    </source>
</evidence>
<dbReference type="PANTHER" id="PTHR30204">
    <property type="entry name" value="REDOX-CYCLING DRUG-SENSING TRANSCRIPTIONAL ACTIVATOR SOXR"/>
    <property type="match status" value="1"/>
</dbReference>
<dbReference type="Proteomes" id="UP000000323">
    <property type="component" value="Chromosome 2"/>
</dbReference>
<evidence type="ECO:0000313" key="5">
    <source>
        <dbReference type="EMBL" id="ACZ43357.1"/>
    </source>
</evidence>
<dbReference type="SUPFAM" id="SSF46955">
    <property type="entry name" value="Putative DNA-binding domain"/>
    <property type="match status" value="1"/>
</dbReference>
<dbReference type="RefSeq" id="WP_012876388.1">
    <property type="nucleotide sequence ID" value="NC_013526.1"/>
</dbReference>
<protein>
    <submittedName>
        <fullName evidence="5">Transcriptional regulator, MerR family</fullName>
    </submittedName>
</protein>
<keyword evidence="3" id="KW-0804">Transcription</keyword>
<dbReference type="Gene3D" id="1.10.1660.10">
    <property type="match status" value="1"/>
</dbReference>
<dbReference type="HOGENOM" id="CLU_060077_2_2_0"/>
<dbReference type="InterPro" id="IPR000551">
    <property type="entry name" value="MerR-type_HTH_dom"/>
</dbReference>
<dbReference type="PANTHER" id="PTHR30204:SF94">
    <property type="entry name" value="HEAVY METAL-DEPENDENT TRANSCRIPTIONAL REGULATOR HI_0293-RELATED"/>
    <property type="match status" value="1"/>
</dbReference>
<gene>
    <name evidence="5" type="ordered locus">Tter_2464</name>
</gene>
<dbReference type="InterPro" id="IPR009061">
    <property type="entry name" value="DNA-bd_dom_put_sf"/>
</dbReference>
<keyword evidence="1" id="KW-0805">Transcription regulation</keyword>
<dbReference type="SMART" id="SM00422">
    <property type="entry name" value="HTH_MERR"/>
    <property type="match status" value="1"/>
</dbReference>
<accession>D1CHY6</accession>
<dbReference type="PROSITE" id="PS00552">
    <property type="entry name" value="HTH_MERR_1"/>
    <property type="match status" value="1"/>
</dbReference>
<dbReference type="eggNOG" id="COG0789">
    <property type="taxonomic scope" value="Bacteria"/>
</dbReference>
<dbReference type="EMBL" id="CP001826">
    <property type="protein sequence ID" value="ACZ43357.1"/>
    <property type="molecule type" value="Genomic_DNA"/>
</dbReference>
<reference evidence="6" key="1">
    <citation type="journal article" date="2010" name="Stand. Genomic Sci.">
        <title>Complete genome sequence of 'Thermobaculum terrenum' type strain (YNP1).</title>
        <authorList>
            <person name="Kiss H."/>
            <person name="Cleland D."/>
            <person name="Lapidus A."/>
            <person name="Lucas S."/>
            <person name="Glavina Del Rio T."/>
            <person name="Nolan M."/>
            <person name="Tice H."/>
            <person name="Han C."/>
            <person name="Goodwin L."/>
            <person name="Pitluck S."/>
            <person name="Liolios K."/>
            <person name="Ivanova N."/>
            <person name="Mavromatis K."/>
            <person name="Ovchinnikova G."/>
            <person name="Pati A."/>
            <person name="Chen A."/>
            <person name="Palaniappan K."/>
            <person name="Land M."/>
            <person name="Hauser L."/>
            <person name="Chang Y."/>
            <person name="Jeffries C."/>
            <person name="Lu M."/>
            <person name="Brettin T."/>
            <person name="Detter J."/>
            <person name="Goker M."/>
            <person name="Tindall B."/>
            <person name="Beck B."/>
            <person name="McDermott T."/>
            <person name="Woyke T."/>
            <person name="Bristow J."/>
            <person name="Eisen J."/>
            <person name="Markowitz V."/>
            <person name="Hugenholtz P."/>
            <person name="Kyrpides N."/>
            <person name="Klenk H."/>
            <person name="Cheng J."/>
        </authorList>
    </citation>
    <scope>NUCLEOTIDE SEQUENCE [LARGE SCALE GENOMIC DNA]</scope>
    <source>
        <strain evidence="6">ATCC BAA-798 / YNP1</strain>
    </source>
</reference>
<dbReference type="CDD" id="cd04770">
    <property type="entry name" value="HTH_HMRTR"/>
    <property type="match status" value="1"/>
</dbReference>
<feature type="domain" description="HTH merR-type" evidence="4">
    <location>
        <begin position="5"/>
        <end position="74"/>
    </location>
</feature>
<dbReference type="AlphaFoldDB" id="D1CHY6"/>
<evidence type="ECO:0000256" key="1">
    <source>
        <dbReference type="ARBA" id="ARBA00023015"/>
    </source>
</evidence>
<dbReference type="STRING" id="525904.Tter_2464"/>
<dbReference type="KEGG" id="ttr:Tter_2464"/>
<dbReference type="GO" id="GO:0003677">
    <property type="term" value="F:DNA binding"/>
    <property type="evidence" value="ECO:0007669"/>
    <property type="project" value="UniProtKB-KW"/>
</dbReference>
<sequence>MPGKKLRIGDLAAELGLNPKTIRYYEQIGLLPAAPRTESGYRVYGPGDVERLRFVLKAKAVGLSLKEIKEILLLQQSGQQPCEHVLALLDRKITAVEQQLLALTSIRQELVALRDQAAQTMGNETCICGLIEHYERH</sequence>
<name>D1CHY6_THET1</name>
<dbReference type="PROSITE" id="PS50937">
    <property type="entry name" value="HTH_MERR_2"/>
    <property type="match status" value="1"/>
</dbReference>
<evidence type="ECO:0000259" key="4">
    <source>
        <dbReference type="PROSITE" id="PS50937"/>
    </source>
</evidence>
<evidence type="ECO:0000313" key="6">
    <source>
        <dbReference type="Proteomes" id="UP000000323"/>
    </source>
</evidence>
<keyword evidence="2" id="KW-0238">DNA-binding</keyword>
<proteinExistence type="predicted"/>
<evidence type="ECO:0000256" key="2">
    <source>
        <dbReference type="ARBA" id="ARBA00023125"/>
    </source>
</evidence>
<dbReference type="InterPro" id="IPR047057">
    <property type="entry name" value="MerR_fam"/>
</dbReference>
<keyword evidence="6" id="KW-1185">Reference proteome</keyword>
<dbReference type="GO" id="GO:0003700">
    <property type="term" value="F:DNA-binding transcription factor activity"/>
    <property type="evidence" value="ECO:0007669"/>
    <property type="project" value="InterPro"/>
</dbReference>
<organism evidence="5 6">
    <name type="scientific">Thermobaculum terrenum (strain ATCC BAA-798 / CCMEE 7001 / YNP1)</name>
    <dbReference type="NCBI Taxonomy" id="525904"/>
    <lineage>
        <taxon>Bacteria</taxon>
        <taxon>Bacillati</taxon>
        <taxon>Chloroflexota</taxon>
        <taxon>Chloroflexia</taxon>
        <taxon>Candidatus Thermobaculales</taxon>
        <taxon>Candidatus Thermobaculaceae</taxon>
        <taxon>Thermobaculum</taxon>
    </lineage>
</organism>